<comment type="subcellular location">
    <subcellularLocation>
        <location evidence="1">Cell membrane</location>
        <topology evidence="1">Multi-pass membrane protein</topology>
    </subcellularLocation>
</comment>
<dbReference type="GO" id="GO:0071939">
    <property type="term" value="P:vitamin A import into cell"/>
    <property type="evidence" value="ECO:0007669"/>
    <property type="project" value="TreeGrafter"/>
</dbReference>
<dbReference type="GO" id="GO:0034632">
    <property type="term" value="F:retinol transmembrane transporter activity"/>
    <property type="evidence" value="ECO:0007669"/>
    <property type="project" value="InterPro"/>
</dbReference>
<dbReference type="InterPro" id="IPR026612">
    <property type="entry name" value="STRA6-like"/>
</dbReference>
<feature type="transmembrane region" description="Helical" evidence="12">
    <location>
        <begin position="357"/>
        <end position="377"/>
    </location>
</feature>
<evidence type="ECO:0000256" key="4">
    <source>
        <dbReference type="ARBA" id="ARBA00022475"/>
    </source>
</evidence>
<feature type="transmembrane region" description="Helical" evidence="12">
    <location>
        <begin position="254"/>
        <end position="272"/>
    </location>
</feature>
<proteinExistence type="predicted"/>
<keyword evidence="6" id="KW-0845">Vitamin A</keyword>
<dbReference type="AlphaFoldDB" id="A0A9Q1IM16"/>
<keyword evidence="4" id="KW-1003">Cell membrane</keyword>
<evidence type="ECO:0000256" key="8">
    <source>
        <dbReference type="ARBA" id="ARBA00023072"/>
    </source>
</evidence>
<sequence length="855" mass="96340">MSRVKLFCLFPIIPLEQSHTCNSRLSFITLPAILLPLPPTARPRSLARKFPNRVVIRVLRGVEVGEFVAARSRHGHTVPGQREERRGHLQGEREHRGGGAQASQQQQQPKLGREVFPSQHGSKGVSQTSEGHLGLRERQRPLLGFSHLLPLHNCRIRINTKMSSSNQVSKDYYDYSDWSVNLEPTKAPQEVILPCDPTVDDRLYHICIAALSVVVMLVLAAFTKRKRLCQDFLKGVPGLLSPVNFLDHTQHKGLAVAVFGVLFCKLCVVVLAPDPLPFIQDSTSDYKAPLVHLAGAPLKEYWKILSLFYYPALYYPLLACGTLHSQVGYVLGSLLSWTHFGVLVWQKVDCPKTPQIYKYYSLFTSLPQVACLAFLSFQYPLLLFKGLKGTVKTNASEDLDSSYYRDYVKKILKKPAKPSTARTDKPILSERISDVLKSYIYTPEEVFRFPLKLAISAVVSFIAVYQVALLLIAGVVPVLHIVRAGINEDIAFLLAGFNIILSEDRAEVVKMVVYYMWCLEVCYISAVTLSILVTLIMLMRSMVLHRENLKGLYRGDIYNVYNRQRSVRPSRPALVCWMGFTSYQAALVCLGLVIQTLVFFICLLFAVFLVIIPILYGQNLMLFHIIGKMWPFWLTLFLAVLIQHITARFAFIKKDAGTRDLDNRSALFLLTYLLFPVNVLVGVLLGVWRMVITALFNIVHLGRLDISLMNRAVEAFDPGYRCYSHYLKIEVSQSHPVMKAFCGMLLQSAGQEGGAGQKMRDAEEGFQLVAQGKRQNKVSNARRARARWLLLFTLVNNPSLLGSRKHFQRHSSESFLNGTLNRAAKEGSKKDASQKEECREAGKEAGKEEETPTTN</sequence>
<dbReference type="PANTHER" id="PTHR21444:SF16">
    <property type="entry name" value="RECEPTOR FOR RETINOL UPTAKE STRA6"/>
    <property type="match status" value="1"/>
</dbReference>
<gene>
    <name evidence="13" type="ORF">SKAU_G00318140</name>
</gene>
<dbReference type="EMBL" id="JAINUF010000013">
    <property type="protein sequence ID" value="KAJ8344485.1"/>
    <property type="molecule type" value="Genomic_DNA"/>
</dbReference>
<keyword evidence="5 12" id="KW-0812">Transmembrane</keyword>
<comment type="caution">
    <text evidence="13">The sequence shown here is derived from an EMBL/GenBank/DDBJ whole genome shotgun (WGS) entry which is preliminary data.</text>
</comment>
<keyword evidence="10" id="KW-0675">Receptor</keyword>
<keyword evidence="9 12" id="KW-0472">Membrane</keyword>
<evidence type="ECO:0000256" key="12">
    <source>
        <dbReference type="SAM" id="Phobius"/>
    </source>
</evidence>
<name>A0A9Q1IM16_SYNKA</name>
<protein>
    <recommendedName>
        <fullName evidence="2">Receptor for retinol uptake STRA6</fullName>
    </recommendedName>
</protein>
<dbReference type="GO" id="GO:0038023">
    <property type="term" value="F:signaling receptor activity"/>
    <property type="evidence" value="ECO:0007669"/>
    <property type="project" value="InterPro"/>
</dbReference>
<evidence type="ECO:0000256" key="7">
    <source>
        <dbReference type="ARBA" id="ARBA00022989"/>
    </source>
</evidence>
<evidence type="ECO:0000313" key="14">
    <source>
        <dbReference type="Proteomes" id="UP001152622"/>
    </source>
</evidence>
<dbReference type="GO" id="GO:0019841">
    <property type="term" value="F:retinol binding"/>
    <property type="evidence" value="ECO:0007669"/>
    <property type="project" value="UniProtKB-KW"/>
</dbReference>
<feature type="region of interest" description="Disordered" evidence="11">
    <location>
        <begin position="73"/>
        <end position="131"/>
    </location>
</feature>
<dbReference type="Pfam" id="PF14752">
    <property type="entry name" value="RBP_receptor"/>
    <property type="match status" value="1"/>
</dbReference>
<feature type="compositionally biased region" description="Basic and acidic residues" evidence="11">
    <location>
        <begin position="823"/>
        <end position="855"/>
    </location>
</feature>
<dbReference type="GO" id="GO:0005886">
    <property type="term" value="C:plasma membrane"/>
    <property type="evidence" value="ECO:0007669"/>
    <property type="project" value="UniProtKB-SubCell"/>
</dbReference>
<evidence type="ECO:0000256" key="2">
    <source>
        <dbReference type="ARBA" id="ARBA00014411"/>
    </source>
</evidence>
<feature type="transmembrane region" description="Helical" evidence="12">
    <location>
        <begin position="514"/>
        <end position="538"/>
    </location>
</feature>
<keyword evidence="14" id="KW-1185">Reference proteome</keyword>
<evidence type="ECO:0000256" key="11">
    <source>
        <dbReference type="SAM" id="MobiDB-lite"/>
    </source>
</evidence>
<keyword evidence="3" id="KW-0813">Transport</keyword>
<feature type="transmembrane region" description="Helical" evidence="12">
    <location>
        <begin position="453"/>
        <end position="479"/>
    </location>
</feature>
<keyword evidence="7 12" id="KW-1133">Transmembrane helix</keyword>
<evidence type="ECO:0000256" key="6">
    <source>
        <dbReference type="ARBA" id="ARBA00022893"/>
    </source>
</evidence>
<dbReference type="PANTHER" id="PTHR21444">
    <property type="entry name" value="COILED-COIL DOMAIN-CONTAINING PROTEIN 180"/>
    <property type="match status" value="1"/>
</dbReference>
<feature type="transmembrane region" description="Helical" evidence="12">
    <location>
        <begin position="622"/>
        <end position="645"/>
    </location>
</feature>
<reference evidence="13" key="1">
    <citation type="journal article" date="2023" name="Science">
        <title>Genome structures resolve the early diversification of teleost fishes.</title>
        <authorList>
            <person name="Parey E."/>
            <person name="Louis A."/>
            <person name="Montfort J."/>
            <person name="Bouchez O."/>
            <person name="Roques C."/>
            <person name="Iampietro C."/>
            <person name="Lluch J."/>
            <person name="Castinel A."/>
            <person name="Donnadieu C."/>
            <person name="Desvignes T."/>
            <person name="Floi Bucao C."/>
            <person name="Jouanno E."/>
            <person name="Wen M."/>
            <person name="Mejri S."/>
            <person name="Dirks R."/>
            <person name="Jansen H."/>
            <person name="Henkel C."/>
            <person name="Chen W.J."/>
            <person name="Zahm M."/>
            <person name="Cabau C."/>
            <person name="Klopp C."/>
            <person name="Thompson A.W."/>
            <person name="Robinson-Rechavi M."/>
            <person name="Braasch I."/>
            <person name="Lecointre G."/>
            <person name="Bobe J."/>
            <person name="Postlethwait J.H."/>
            <person name="Berthelot C."/>
            <person name="Roest Crollius H."/>
            <person name="Guiguen Y."/>
        </authorList>
    </citation>
    <scope>NUCLEOTIDE SEQUENCE</scope>
    <source>
        <strain evidence="13">WJC10195</strain>
    </source>
</reference>
<evidence type="ECO:0000256" key="10">
    <source>
        <dbReference type="ARBA" id="ARBA00023170"/>
    </source>
</evidence>
<dbReference type="Proteomes" id="UP001152622">
    <property type="component" value="Chromosome 13"/>
</dbReference>
<feature type="region of interest" description="Disordered" evidence="11">
    <location>
        <begin position="811"/>
        <end position="855"/>
    </location>
</feature>
<accession>A0A9Q1IM16</accession>
<evidence type="ECO:0000256" key="1">
    <source>
        <dbReference type="ARBA" id="ARBA00004651"/>
    </source>
</evidence>
<feature type="compositionally biased region" description="Basic and acidic residues" evidence="11">
    <location>
        <begin position="81"/>
        <end position="97"/>
    </location>
</feature>
<feature type="transmembrane region" description="Helical" evidence="12">
    <location>
        <begin position="203"/>
        <end position="222"/>
    </location>
</feature>
<feature type="compositionally biased region" description="Polar residues" evidence="11">
    <location>
        <begin position="119"/>
        <end position="130"/>
    </location>
</feature>
<feature type="transmembrane region" description="Helical" evidence="12">
    <location>
        <begin position="666"/>
        <end position="688"/>
    </location>
</feature>
<evidence type="ECO:0000256" key="9">
    <source>
        <dbReference type="ARBA" id="ARBA00023136"/>
    </source>
</evidence>
<dbReference type="OrthoDB" id="9939815at2759"/>
<keyword evidence="8" id="KW-0683">Retinol-binding</keyword>
<feature type="transmembrane region" description="Helical" evidence="12">
    <location>
        <begin position="587"/>
        <end position="616"/>
    </location>
</feature>
<dbReference type="GO" id="GO:0016918">
    <property type="term" value="F:retinal binding"/>
    <property type="evidence" value="ECO:0007669"/>
    <property type="project" value="UniProtKB-KW"/>
</dbReference>
<evidence type="ECO:0000313" key="13">
    <source>
        <dbReference type="EMBL" id="KAJ8344485.1"/>
    </source>
</evidence>
<organism evidence="13 14">
    <name type="scientific">Synaphobranchus kaupii</name>
    <name type="common">Kaup's arrowtooth eel</name>
    <dbReference type="NCBI Taxonomy" id="118154"/>
    <lineage>
        <taxon>Eukaryota</taxon>
        <taxon>Metazoa</taxon>
        <taxon>Chordata</taxon>
        <taxon>Craniata</taxon>
        <taxon>Vertebrata</taxon>
        <taxon>Euteleostomi</taxon>
        <taxon>Actinopterygii</taxon>
        <taxon>Neopterygii</taxon>
        <taxon>Teleostei</taxon>
        <taxon>Anguilliformes</taxon>
        <taxon>Synaphobranchidae</taxon>
        <taxon>Synaphobranchus</taxon>
    </lineage>
</organism>
<evidence type="ECO:0000256" key="5">
    <source>
        <dbReference type="ARBA" id="ARBA00022692"/>
    </source>
</evidence>
<evidence type="ECO:0000256" key="3">
    <source>
        <dbReference type="ARBA" id="ARBA00022448"/>
    </source>
</evidence>